<keyword evidence="8" id="KW-1185">Reference proteome</keyword>
<organism evidence="7 8">
    <name type="scientific">Guptibacillus hwajinpoensis</name>
    <dbReference type="NCBI Taxonomy" id="208199"/>
    <lineage>
        <taxon>Bacteria</taxon>
        <taxon>Bacillati</taxon>
        <taxon>Bacillota</taxon>
        <taxon>Bacilli</taxon>
        <taxon>Bacillales</taxon>
        <taxon>Guptibacillaceae</taxon>
        <taxon>Guptibacillus</taxon>
    </lineage>
</organism>
<dbReference type="Proteomes" id="UP001226720">
    <property type="component" value="Unassembled WGS sequence"/>
</dbReference>
<keyword evidence="4 6" id="KW-1133">Transmembrane helix</keyword>
<dbReference type="InterPro" id="IPR002797">
    <property type="entry name" value="Polysacc_synth"/>
</dbReference>
<feature type="transmembrane region" description="Helical" evidence="6">
    <location>
        <begin position="360"/>
        <end position="378"/>
    </location>
</feature>
<keyword evidence="5 6" id="KW-0472">Membrane</keyword>
<dbReference type="EMBL" id="JAUSWM010000002">
    <property type="protein sequence ID" value="MDQ0482509.1"/>
    <property type="molecule type" value="Genomic_DNA"/>
</dbReference>
<dbReference type="GeneID" id="301325526"/>
<evidence type="ECO:0000256" key="6">
    <source>
        <dbReference type="SAM" id="Phobius"/>
    </source>
</evidence>
<feature type="transmembrane region" description="Helical" evidence="6">
    <location>
        <begin position="216"/>
        <end position="237"/>
    </location>
</feature>
<feature type="transmembrane region" description="Helical" evidence="6">
    <location>
        <begin position="417"/>
        <end position="434"/>
    </location>
</feature>
<evidence type="ECO:0000256" key="1">
    <source>
        <dbReference type="ARBA" id="ARBA00004651"/>
    </source>
</evidence>
<dbReference type="RefSeq" id="WP_301550302.1">
    <property type="nucleotide sequence ID" value="NZ_JAQRMZ010000001.1"/>
</dbReference>
<comment type="caution">
    <text evidence="7">The sequence shown here is derived from an EMBL/GenBank/DDBJ whole genome shotgun (WGS) entry which is preliminary data.</text>
</comment>
<gene>
    <name evidence="7" type="ORF">QO000_001478</name>
</gene>
<keyword evidence="2" id="KW-1003">Cell membrane</keyword>
<feature type="transmembrane region" description="Helical" evidence="6">
    <location>
        <begin position="384"/>
        <end position="405"/>
    </location>
</feature>
<evidence type="ECO:0000256" key="4">
    <source>
        <dbReference type="ARBA" id="ARBA00022989"/>
    </source>
</evidence>
<feature type="transmembrane region" description="Helical" evidence="6">
    <location>
        <begin position="120"/>
        <end position="139"/>
    </location>
</feature>
<name>A0ABU0JZI6_9BACL</name>
<comment type="subcellular location">
    <subcellularLocation>
        <location evidence="1">Cell membrane</location>
        <topology evidence="1">Multi-pass membrane protein</topology>
    </subcellularLocation>
</comment>
<feature type="transmembrane region" description="Helical" evidence="6">
    <location>
        <begin position="440"/>
        <end position="455"/>
    </location>
</feature>
<sequence>MKKPNGNSIAMNILHLFYSTALASALNAGALIVLASYLKSSNYGMFSVALAFAMIMAYFTDAGLSKIVLREGSKEKADVPVVMSSYIKLRLILLIATFVVGFIIIRSLHSEDTMLLRTSYFLIIPFVIGVSMQSIASTYFQLVEKMQFSGFIRITSSLLLVLSITIGMIFKWHPYIIYSAYGLSYLLSGLMGILLVLRYTKIPIRCTFHKGLFDQLLSFTITGLLFVILPQLGPILLEKTVSLAEVGLFAVAYRIPQALLQLPFIVAGAFYPVLFRYYNSNHMKDHESLNMLQMKVMGLVGMAMTVPLYYFATPIIELLFGAEWVSAASLLKIISIVLFLQGITIALADGLTTRARQTQRMIVQSLAVVGAAIFYWTLSQSFGLIGAAWACILIEVVAFLGFWIVAPNRTFIGKRMIPFITILIGSLVLCDWVFSSLPVLAAGVQYVIIVIFILVDKQMNHSLFAYLSNKGIVSRGKVRSSDRVEDGL</sequence>
<protein>
    <submittedName>
        <fullName evidence="7">O-antigen/teichoic acid export membrane protein</fullName>
    </submittedName>
</protein>
<dbReference type="Pfam" id="PF01943">
    <property type="entry name" value="Polysacc_synt"/>
    <property type="match status" value="1"/>
</dbReference>
<feature type="transmembrane region" description="Helical" evidence="6">
    <location>
        <begin position="151"/>
        <end position="170"/>
    </location>
</feature>
<feature type="transmembrane region" description="Helical" evidence="6">
    <location>
        <begin position="257"/>
        <end position="275"/>
    </location>
</feature>
<accession>A0ABU0JZI6</accession>
<feature type="transmembrane region" description="Helical" evidence="6">
    <location>
        <begin position="176"/>
        <end position="196"/>
    </location>
</feature>
<feature type="transmembrane region" description="Helical" evidence="6">
    <location>
        <begin position="324"/>
        <end position="348"/>
    </location>
</feature>
<dbReference type="PANTHER" id="PTHR30250">
    <property type="entry name" value="PST FAMILY PREDICTED COLANIC ACID TRANSPORTER"/>
    <property type="match status" value="1"/>
</dbReference>
<feature type="transmembrane region" description="Helical" evidence="6">
    <location>
        <begin position="296"/>
        <end position="312"/>
    </location>
</feature>
<feature type="transmembrane region" description="Helical" evidence="6">
    <location>
        <begin position="12"/>
        <end position="37"/>
    </location>
</feature>
<feature type="transmembrane region" description="Helical" evidence="6">
    <location>
        <begin position="89"/>
        <end position="108"/>
    </location>
</feature>
<proteinExistence type="predicted"/>
<evidence type="ECO:0000256" key="3">
    <source>
        <dbReference type="ARBA" id="ARBA00022692"/>
    </source>
</evidence>
<dbReference type="PANTHER" id="PTHR30250:SF11">
    <property type="entry name" value="O-ANTIGEN TRANSPORTER-RELATED"/>
    <property type="match status" value="1"/>
</dbReference>
<evidence type="ECO:0000256" key="2">
    <source>
        <dbReference type="ARBA" id="ARBA00022475"/>
    </source>
</evidence>
<evidence type="ECO:0000256" key="5">
    <source>
        <dbReference type="ARBA" id="ARBA00023136"/>
    </source>
</evidence>
<reference evidence="7" key="1">
    <citation type="submission" date="2023-07" db="EMBL/GenBank/DDBJ databases">
        <title>Genomic Encyclopedia of Type Strains, Phase IV (KMG-IV): sequencing the most valuable type-strain genomes for metagenomic binning, comparative biology and taxonomic classification.</title>
        <authorList>
            <person name="Goeker M."/>
        </authorList>
    </citation>
    <scope>NUCLEOTIDE SEQUENCE [LARGE SCALE GENOMIC DNA]</scope>
    <source>
        <strain evidence="7">JSM 076093</strain>
    </source>
</reference>
<keyword evidence="3 6" id="KW-0812">Transmembrane</keyword>
<evidence type="ECO:0000313" key="7">
    <source>
        <dbReference type="EMBL" id="MDQ0482509.1"/>
    </source>
</evidence>
<feature type="transmembrane region" description="Helical" evidence="6">
    <location>
        <begin position="43"/>
        <end position="69"/>
    </location>
</feature>
<evidence type="ECO:0000313" key="8">
    <source>
        <dbReference type="Proteomes" id="UP001226720"/>
    </source>
</evidence>
<dbReference type="InterPro" id="IPR050833">
    <property type="entry name" value="Poly_Biosynth_Transport"/>
</dbReference>